<dbReference type="EMBL" id="CP000230">
    <property type="protein sequence ID" value="ABC23043.1"/>
    <property type="molecule type" value="Genomic_DNA"/>
</dbReference>
<evidence type="ECO:0008006" key="4">
    <source>
        <dbReference type="Google" id="ProtNLM"/>
    </source>
</evidence>
<dbReference type="SUPFAM" id="SSF53474">
    <property type="entry name" value="alpha/beta-Hydrolases"/>
    <property type="match status" value="1"/>
</dbReference>
<keyword evidence="1" id="KW-0472">Membrane</keyword>
<name>Q2RS52_RHORT</name>
<keyword evidence="3" id="KW-1185">Reference proteome</keyword>
<evidence type="ECO:0000256" key="1">
    <source>
        <dbReference type="SAM" id="Phobius"/>
    </source>
</evidence>
<reference evidence="2 3" key="1">
    <citation type="journal article" date="2011" name="Stand. Genomic Sci.">
        <title>Complete genome sequence of Rhodospirillum rubrum type strain (S1).</title>
        <authorList>
            <person name="Munk A.C."/>
            <person name="Copeland A."/>
            <person name="Lucas S."/>
            <person name="Lapidus A."/>
            <person name="Del Rio T.G."/>
            <person name="Barry K."/>
            <person name="Detter J.C."/>
            <person name="Hammon N."/>
            <person name="Israni S."/>
            <person name="Pitluck S."/>
            <person name="Brettin T."/>
            <person name="Bruce D."/>
            <person name="Han C."/>
            <person name="Tapia R."/>
            <person name="Gilna P."/>
            <person name="Schmutz J."/>
            <person name="Larimer F."/>
            <person name="Land M."/>
            <person name="Kyrpides N.C."/>
            <person name="Mavromatis K."/>
            <person name="Richardson P."/>
            <person name="Rohde M."/>
            <person name="Goker M."/>
            <person name="Klenk H.P."/>
            <person name="Zhang Y."/>
            <person name="Roberts G.P."/>
            <person name="Reslewic S."/>
            <person name="Schwartz D.C."/>
        </authorList>
    </citation>
    <scope>NUCLEOTIDE SEQUENCE [LARGE SCALE GENOMIC DNA]</scope>
    <source>
        <strain evidence="3">ATCC 11170 / ATH 1.1.1 / DSM 467 / LMG 4362 / NCIMB 8255 / S1</strain>
    </source>
</reference>
<dbReference type="EnsemblBacteria" id="ABC23043">
    <property type="protein sequence ID" value="ABC23043"/>
    <property type="gene ID" value="Rru_A2243"/>
</dbReference>
<dbReference type="KEGG" id="rru:Rru_A2243"/>
<dbReference type="Proteomes" id="UP000001929">
    <property type="component" value="Chromosome"/>
</dbReference>
<protein>
    <recommendedName>
        <fullName evidence="4">Dipeptidyl aminopeptidases/acylaminoacyl-peptidases-like</fullName>
    </recommendedName>
</protein>
<proteinExistence type="predicted"/>
<sequence length="387" mass="42815">MRSGFIATFQRFSAWLVAGAIVLGALAGLIYLIADALFTHNADFRRWYNVLRAQPYRYEGIQPVYLETDPASLIALPDAEAVAAKRRAITKAVFGRPDLPREARPDAIERAIDPRGVAALAPYGDPAVVATVDRFSVVVDEAFTAKAYLLHPLRPNGRLFAYQQGYAGTIDKAAGLLRPLLERGYTVLALNYVGYGESAVHRRLYPGHGVFVPGREHFLFDPLPLRRYLLPMVAGLNQAMEDLGVGQADLGGISAGGWVTVVTAAMDERIRRSYPMAGAYPLYLQQLDHHPPTEEQYYPPLVQAADYLELFVLGAVGQGRGQVQFFGQYDRCCQNNRLSELYAPAVRAAVDRLGGFFYTHINDESPDHRINEDYIALILGDLDALDK</sequence>
<evidence type="ECO:0000313" key="2">
    <source>
        <dbReference type="EMBL" id="ABC23043.1"/>
    </source>
</evidence>
<evidence type="ECO:0000313" key="3">
    <source>
        <dbReference type="Proteomes" id="UP000001929"/>
    </source>
</evidence>
<dbReference type="eggNOG" id="ENOG50335YS">
    <property type="taxonomic scope" value="Bacteria"/>
</dbReference>
<dbReference type="HOGENOM" id="CLU_620936_0_0_5"/>
<dbReference type="STRING" id="269796.Rru_A2243"/>
<gene>
    <name evidence="2" type="ordered locus">Rru_A2243</name>
</gene>
<dbReference type="InterPro" id="IPR029058">
    <property type="entry name" value="AB_hydrolase_fold"/>
</dbReference>
<accession>Q2RS52</accession>
<organism evidence="2 3">
    <name type="scientific">Rhodospirillum rubrum (strain ATCC 11170 / ATH 1.1.1 / DSM 467 / LMG 4362 / NCIMB 8255 / S1)</name>
    <dbReference type="NCBI Taxonomy" id="269796"/>
    <lineage>
        <taxon>Bacteria</taxon>
        <taxon>Pseudomonadati</taxon>
        <taxon>Pseudomonadota</taxon>
        <taxon>Alphaproteobacteria</taxon>
        <taxon>Rhodospirillales</taxon>
        <taxon>Rhodospirillaceae</taxon>
        <taxon>Rhodospirillum</taxon>
    </lineage>
</organism>
<dbReference type="AlphaFoldDB" id="Q2RS52"/>
<dbReference type="Gene3D" id="3.40.50.1820">
    <property type="entry name" value="alpha/beta hydrolase"/>
    <property type="match status" value="1"/>
</dbReference>
<dbReference type="RefSeq" id="WP_011389898.1">
    <property type="nucleotide sequence ID" value="NC_007643.1"/>
</dbReference>
<dbReference type="PATRIC" id="fig|269796.9.peg.2341"/>
<keyword evidence="1" id="KW-1133">Transmembrane helix</keyword>
<keyword evidence="1" id="KW-0812">Transmembrane</keyword>
<feature type="transmembrane region" description="Helical" evidence="1">
    <location>
        <begin position="12"/>
        <end position="34"/>
    </location>
</feature>